<name>A0A9Q1JXA4_9CARY</name>
<comment type="similarity">
    <text evidence="2">Belongs to the lin-54 family.</text>
</comment>
<evidence type="ECO:0000256" key="3">
    <source>
        <dbReference type="ARBA" id="ARBA00023242"/>
    </source>
</evidence>
<feature type="compositionally biased region" description="Basic and acidic residues" evidence="4">
    <location>
        <begin position="109"/>
        <end position="126"/>
    </location>
</feature>
<dbReference type="PROSITE" id="PS51634">
    <property type="entry name" value="CRC"/>
    <property type="match status" value="1"/>
</dbReference>
<dbReference type="InterPro" id="IPR005172">
    <property type="entry name" value="CRC"/>
</dbReference>
<dbReference type="OrthoDB" id="6283463at2759"/>
<evidence type="ECO:0000256" key="4">
    <source>
        <dbReference type="SAM" id="MobiDB-lite"/>
    </source>
</evidence>
<dbReference type="GO" id="GO:0003700">
    <property type="term" value="F:DNA-binding transcription factor activity"/>
    <property type="evidence" value="ECO:0007669"/>
    <property type="project" value="InterPro"/>
</dbReference>
<organism evidence="6 7">
    <name type="scientific">Carnegiea gigantea</name>
    <dbReference type="NCBI Taxonomy" id="171969"/>
    <lineage>
        <taxon>Eukaryota</taxon>
        <taxon>Viridiplantae</taxon>
        <taxon>Streptophyta</taxon>
        <taxon>Embryophyta</taxon>
        <taxon>Tracheophyta</taxon>
        <taxon>Spermatophyta</taxon>
        <taxon>Magnoliopsida</taxon>
        <taxon>eudicotyledons</taxon>
        <taxon>Gunneridae</taxon>
        <taxon>Pentapetalae</taxon>
        <taxon>Caryophyllales</taxon>
        <taxon>Cactineae</taxon>
        <taxon>Cactaceae</taxon>
        <taxon>Cactoideae</taxon>
        <taxon>Echinocereeae</taxon>
        <taxon>Carnegiea</taxon>
    </lineage>
</organism>
<evidence type="ECO:0000259" key="5">
    <source>
        <dbReference type="PROSITE" id="PS51634"/>
    </source>
</evidence>
<dbReference type="PANTHER" id="PTHR46159">
    <property type="entry name" value="PROTEIN TESMIN/TSO1-LIKE CXC 2"/>
    <property type="match status" value="1"/>
</dbReference>
<evidence type="ECO:0000256" key="1">
    <source>
        <dbReference type="ARBA" id="ARBA00004123"/>
    </source>
</evidence>
<dbReference type="InterPro" id="IPR044522">
    <property type="entry name" value="TSO1-like"/>
</dbReference>
<proteinExistence type="inferred from homology"/>
<dbReference type="GO" id="GO:0005634">
    <property type="term" value="C:nucleus"/>
    <property type="evidence" value="ECO:0007669"/>
    <property type="project" value="UniProtKB-SubCell"/>
</dbReference>
<evidence type="ECO:0000256" key="2">
    <source>
        <dbReference type="ARBA" id="ARBA00007267"/>
    </source>
</evidence>
<protein>
    <recommendedName>
        <fullName evidence="5">CRC domain-containing protein</fullName>
    </recommendedName>
</protein>
<accession>A0A9Q1JXA4</accession>
<keyword evidence="3" id="KW-0539">Nucleus</keyword>
<evidence type="ECO:0000313" key="7">
    <source>
        <dbReference type="Proteomes" id="UP001153076"/>
    </source>
</evidence>
<keyword evidence="7" id="KW-1185">Reference proteome</keyword>
<feature type="region of interest" description="Disordered" evidence="4">
    <location>
        <begin position="109"/>
        <end position="153"/>
    </location>
</feature>
<dbReference type="AlphaFoldDB" id="A0A9Q1JXA4"/>
<gene>
    <name evidence="6" type="ORF">Cgig2_011708</name>
</gene>
<feature type="region of interest" description="Disordered" evidence="4">
    <location>
        <begin position="343"/>
        <end position="371"/>
    </location>
</feature>
<dbReference type="Pfam" id="PF03638">
    <property type="entry name" value="TCR"/>
    <property type="match status" value="2"/>
</dbReference>
<evidence type="ECO:0000313" key="6">
    <source>
        <dbReference type="EMBL" id="KAJ8432785.1"/>
    </source>
</evidence>
<feature type="domain" description="CRC" evidence="5">
    <location>
        <begin position="487"/>
        <end position="610"/>
    </location>
</feature>
<reference evidence="6" key="1">
    <citation type="submission" date="2022-04" db="EMBL/GenBank/DDBJ databases">
        <title>Carnegiea gigantea Genome sequencing and assembly v2.</title>
        <authorList>
            <person name="Copetti D."/>
            <person name="Sanderson M.J."/>
            <person name="Burquez A."/>
            <person name="Wojciechowski M.F."/>
        </authorList>
    </citation>
    <scope>NUCLEOTIDE SEQUENCE</scope>
    <source>
        <strain evidence="6">SGP5-SGP5p</strain>
        <tissue evidence="6">Aerial part</tissue>
    </source>
</reference>
<dbReference type="InterPro" id="IPR033467">
    <property type="entry name" value="Tesmin/TSO1-like_CXC"/>
</dbReference>
<comment type="caution">
    <text evidence="6">The sequence shown here is derived from an EMBL/GenBank/DDBJ whole genome shotgun (WGS) entry which is preliminary data.</text>
</comment>
<sequence length="775" mass="84573">MDTPDKKTQPSPSSLLPKFEDSPVFSYISNLSPIMPFNSSHSGQPFHVLGFASPQGLQSSPLTICPDESKIKSTTHVSDDLKDECSQNAGTEITSGASGALASATLHNQELHKSDSTREITVRETSEPSELVSELPESLKDDNDSPDDNAVHCGTGKKPDCEFNMAGTEISPAKIIEGVSQDAGCSLENEMGVQGTPSEENKQECNWERFINEASDILNCQTPADDDHLEELDDESIDSGTLSFVATVLHPPNKNIDGTQKLESVCPLISSEKQDVAVPFSQPGVGKSDEKSQLAATEASALLAEKVLHYSSTKAEVKSFSQQQQMTRRRCLVYEMSGAHYRKLQSDPDDTSPTSEPSTNPDNFNESRRGGHKFSSVLPGIGLHLNALAATSRDKIIVKRRTLTCRRQLIRSPCTMSSFDAFTSDTRPISTQMAPDTAGMSCDEQTDAVQVTGNVDQNSIFAEAVESHQNSPKKKRRKSDNVEEAESCKRCNCKRSKCLKLYCECFAAGLYCVEPCNCQDCFNKPIHEETVLETRRQIESRNPLAFAPKVIKCSSNPHNGDELNTPASARHKQGCNCKKSGCLKKYCECFQGGVGCSVSCRCEGCKNTFGQKEGIEGIFEENVFHKCAPSASSHNEDLAAVEENQDHATPEPSINLRARQAVRRPFHFGGIASQFPSTLQSCTTQKSDKLGETSFEEDLEVGPEDEAPTAFNRDCTVPSCVTSTSPNSKRVSPPHYDLEPSPGWKSCRKLILKSISSIPTAIPEEKATELQGGLR</sequence>
<feature type="region of interest" description="Disordered" evidence="4">
    <location>
        <begin position="722"/>
        <end position="741"/>
    </location>
</feature>
<dbReference type="Proteomes" id="UP001153076">
    <property type="component" value="Unassembled WGS sequence"/>
</dbReference>
<dbReference type="SMART" id="SM01114">
    <property type="entry name" value="CXC"/>
    <property type="match status" value="2"/>
</dbReference>
<dbReference type="EMBL" id="JAKOGI010000585">
    <property type="protein sequence ID" value="KAJ8432785.1"/>
    <property type="molecule type" value="Genomic_DNA"/>
</dbReference>
<comment type="subcellular location">
    <subcellularLocation>
        <location evidence="1">Nucleus</location>
    </subcellularLocation>
</comment>
<dbReference type="PANTHER" id="PTHR46159:SF6">
    <property type="entry name" value="OS12G0605300 PROTEIN"/>
    <property type="match status" value="1"/>
</dbReference>
<feature type="compositionally biased region" description="Polar residues" evidence="4">
    <location>
        <begin position="351"/>
        <end position="364"/>
    </location>
</feature>